<dbReference type="PROSITE" id="PS00141">
    <property type="entry name" value="ASP_PROTEASE"/>
    <property type="match status" value="1"/>
</dbReference>
<keyword evidence="5" id="KW-0064">Aspartyl protease</keyword>
<dbReference type="Gene3D" id="2.40.70.10">
    <property type="entry name" value="Acid Proteases"/>
    <property type="match status" value="2"/>
</dbReference>
<sequence>MKILVLVLVCLHLSEGVERIILKKGKSIRQVMEERGVLETFLRNHPKVDPAAKYLFNNDAVAYEPFTNYLDSYYFGEISIGTPPQNFLILFDTGSSNLWVPSTYCQSQACSNHNRFNPSRSSTYQSSEQTYTLAYGFGSLTVLLGYDTVTVQNIVIHNQLFGMSENEPNYPFYYSYFDGILGMAYSNLAVDNGPTVLQNMMQQGQLTQPIFSFYFSPLKPVSLLTDCVTQLSLETPDSFCIGVPLRFLIGNQATGLCSQGCQGIVDTGTFPLTVPQQYLDSFVKATGAQQDQSGNFVVNCNSIQSMPTITFVISGSPLPLPPSTYVLNNNGYCTLGIEVTYLPSPNGQPLWILGDVFLREYYTVFDMAANRVGFALSS</sequence>
<dbReference type="Pfam" id="PF00026">
    <property type="entry name" value="Asp"/>
    <property type="match status" value="2"/>
</dbReference>
<evidence type="ECO:0000313" key="9">
    <source>
        <dbReference type="Proteomes" id="UP000694542"/>
    </source>
</evidence>
<protein>
    <submittedName>
        <fullName evidence="8">Pepsinogen B1</fullName>
    </submittedName>
</protein>
<dbReference type="GO" id="GO:0004190">
    <property type="term" value="F:aspartic-type endopeptidase activity"/>
    <property type="evidence" value="ECO:0007669"/>
    <property type="project" value="UniProtKB-KW"/>
</dbReference>
<organism evidence="8 9">
    <name type="scientific">Canis lupus familiaris</name>
    <name type="common">Dog</name>
    <name type="synonym">Canis familiaris</name>
    <dbReference type="NCBI Taxonomy" id="9615"/>
    <lineage>
        <taxon>Eukaryota</taxon>
        <taxon>Metazoa</taxon>
        <taxon>Chordata</taxon>
        <taxon>Craniata</taxon>
        <taxon>Vertebrata</taxon>
        <taxon>Euteleostomi</taxon>
        <taxon>Mammalia</taxon>
        <taxon>Eutheria</taxon>
        <taxon>Laurasiatheria</taxon>
        <taxon>Carnivora</taxon>
        <taxon>Caniformia</taxon>
        <taxon>Canidae</taxon>
        <taxon>Canis</taxon>
    </lineage>
</organism>
<keyword evidence="5" id="KW-0378">Hydrolase</keyword>
<dbReference type="InterPro" id="IPR001969">
    <property type="entry name" value="Aspartic_peptidase_AS"/>
</dbReference>
<dbReference type="InterPro" id="IPR001461">
    <property type="entry name" value="Aspartic_peptidase_A1"/>
</dbReference>
<dbReference type="PANTHER" id="PTHR47966">
    <property type="entry name" value="BETA-SITE APP-CLEAVING ENZYME, ISOFORM A-RELATED"/>
    <property type="match status" value="1"/>
</dbReference>
<dbReference type="GO" id="GO:0006508">
    <property type="term" value="P:proteolysis"/>
    <property type="evidence" value="ECO:0007669"/>
    <property type="project" value="UniProtKB-KW"/>
</dbReference>
<evidence type="ECO:0000256" key="5">
    <source>
        <dbReference type="RuleBase" id="RU000454"/>
    </source>
</evidence>
<feature type="chain" id="PRO_5034582202" evidence="6">
    <location>
        <begin position="17"/>
        <end position="378"/>
    </location>
</feature>
<dbReference type="FunFam" id="2.40.70.10:FF:000004">
    <property type="entry name" value="Pepsin A"/>
    <property type="match status" value="1"/>
</dbReference>
<name>A0A8C0SDK1_CANLF</name>
<dbReference type="InterPro" id="IPR033121">
    <property type="entry name" value="PEPTIDASE_A1"/>
</dbReference>
<feature type="active site" evidence="3">
    <location>
        <position position="266"/>
    </location>
</feature>
<dbReference type="InterPro" id="IPR021109">
    <property type="entry name" value="Peptidase_aspartic_dom_sf"/>
</dbReference>
<evidence type="ECO:0000313" key="8">
    <source>
        <dbReference type="Ensembl" id="ENSCAFP00040019833.1"/>
    </source>
</evidence>
<dbReference type="Ensembl" id="ENSCAFT00040022890.1">
    <property type="protein sequence ID" value="ENSCAFP00040019833.1"/>
    <property type="gene ID" value="ENSCAFG00040012360.1"/>
</dbReference>
<dbReference type="SUPFAM" id="SSF50630">
    <property type="entry name" value="Acid proteases"/>
    <property type="match status" value="1"/>
</dbReference>
<dbReference type="AlphaFoldDB" id="A0A8C0SDK1"/>
<feature type="signal peptide" evidence="6">
    <location>
        <begin position="1"/>
        <end position="16"/>
    </location>
</feature>
<gene>
    <name evidence="8" type="primary">LOC119878979</name>
</gene>
<dbReference type="PROSITE" id="PS51767">
    <property type="entry name" value="PEPTIDASE_A1"/>
    <property type="match status" value="1"/>
</dbReference>
<evidence type="ECO:0000256" key="6">
    <source>
        <dbReference type="SAM" id="SignalP"/>
    </source>
</evidence>
<accession>A0A8C0SDK1</accession>
<feature type="domain" description="Peptidase A1" evidence="7">
    <location>
        <begin position="74"/>
        <end position="375"/>
    </location>
</feature>
<evidence type="ECO:0000256" key="3">
    <source>
        <dbReference type="PIRSR" id="PIRSR601461-1"/>
    </source>
</evidence>
<feature type="active site" evidence="3">
    <location>
        <position position="92"/>
    </location>
</feature>
<feature type="disulfide bond" evidence="4">
    <location>
        <begin position="105"/>
        <end position="110"/>
    </location>
</feature>
<keyword evidence="6" id="KW-0732">Signal</keyword>
<dbReference type="PANTHER" id="PTHR47966:SF70">
    <property type="entry name" value="PEPTIDASE A1 DOMAIN-CONTAINING PROTEIN"/>
    <property type="match status" value="1"/>
</dbReference>
<comment type="similarity">
    <text evidence="1 5">Belongs to the peptidase A1 family.</text>
</comment>
<dbReference type="InterPro" id="IPR012848">
    <property type="entry name" value="Aspartic_peptidase_N"/>
</dbReference>
<dbReference type="Gene3D" id="6.10.140.60">
    <property type="match status" value="1"/>
</dbReference>
<reference evidence="8" key="2">
    <citation type="submission" date="2025-08" db="UniProtKB">
        <authorList>
            <consortium name="Ensembl"/>
        </authorList>
    </citation>
    <scope>IDENTIFICATION</scope>
</reference>
<evidence type="ECO:0000256" key="4">
    <source>
        <dbReference type="PIRSR" id="PIRSR601461-2"/>
    </source>
</evidence>
<proteinExistence type="inferred from homology"/>
<evidence type="ECO:0000256" key="2">
    <source>
        <dbReference type="ARBA" id="ARBA00023157"/>
    </source>
</evidence>
<dbReference type="Proteomes" id="UP000694542">
    <property type="component" value="Chromosome 6"/>
</dbReference>
<keyword evidence="5" id="KW-0645">Protease</keyword>
<keyword evidence="2 4" id="KW-1015">Disulfide bond</keyword>
<reference evidence="8" key="1">
    <citation type="submission" date="2018-10" db="EMBL/GenBank/DDBJ databases">
        <title>De novo assembly of a Great Dane genome.</title>
        <authorList>
            <person name="Kidd J.M."/>
            <person name="Pendleton A.L."/>
            <person name="Shen F."/>
            <person name="Emery S."/>
        </authorList>
    </citation>
    <scope>NUCLEOTIDE SEQUENCE [LARGE SCALE GENOMIC DNA]</scope>
    <source>
        <strain evidence="8">Great Dane</strain>
    </source>
</reference>
<dbReference type="PRINTS" id="PR00792">
    <property type="entry name" value="PEPSIN"/>
</dbReference>
<evidence type="ECO:0000256" key="1">
    <source>
        <dbReference type="ARBA" id="ARBA00007447"/>
    </source>
</evidence>
<evidence type="ECO:0000259" key="7">
    <source>
        <dbReference type="PROSITE" id="PS51767"/>
    </source>
</evidence>
<dbReference type="Pfam" id="PF07966">
    <property type="entry name" value="A1_Propeptide"/>
    <property type="match status" value="1"/>
</dbReference>